<name>X0ZZB4_9ZZZZ</name>
<gene>
    <name evidence="2" type="ORF">S01H4_20607</name>
</gene>
<dbReference type="EMBL" id="BART01009274">
    <property type="protein sequence ID" value="GAG65803.1"/>
    <property type="molecule type" value="Genomic_DNA"/>
</dbReference>
<feature type="compositionally biased region" description="Basic and acidic residues" evidence="1">
    <location>
        <begin position="28"/>
        <end position="40"/>
    </location>
</feature>
<organism evidence="2">
    <name type="scientific">marine sediment metagenome</name>
    <dbReference type="NCBI Taxonomy" id="412755"/>
    <lineage>
        <taxon>unclassified sequences</taxon>
        <taxon>metagenomes</taxon>
        <taxon>ecological metagenomes</taxon>
    </lineage>
</organism>
<accession>X0ZZB4</accession>
<feature type="region of interest" description="Disordered" evidence="1">
    <location>
        <begin position="1"/>
        <end position="40"/>
    </location>
</feature>
<evidence type="ECO:0000313" key="2">
    <source>
        <dbReference type="EMBL" id="GAG65803.1"/>
    </source>
</evidence>
<comment type="caution">
    <text evidence="2">The sequence shown here is derived from an EMBL/GenBank/DDBJ whole genome shotgun (WGS) entry which is preliminary data.</text>
</comment>
<proteinExistence type="predicted"/>
<evidence type="ECO:0000256" key="1">
    <source>
        <dbReference type="SAM" id="MobiDB-lite"/>
    </source>
</evidence>
<sequence length="156" mass="16947">STPIRRQLKTVSASRAKAATASATRHQLSRDKTQKERERRAKVVKEAGVRVAAKVEREGALLRLTIDINNGSTSKIDMVIVDLDIPVGIDVDVGSFRMQRLGSIHVGEMKSADFLLRPMGGDPLDIGGHVEFLGASYEVSIIAIPVPETIGEMNDE</sequence>
<protein>
    <submittedName>
        <fullName evidence="2">Uncharacterized protein</fullName>
    </submittedName>
</protein>
<feature type="non-terminal residue" evidence="2">
    <location>
        <position position="1"/>
    </location>
</feature>
<feature type="compositionally biased region" description="Low complexity" evidence="1">
    <location>
        <begin position="9"/>
        <end position="25"/>
    </location>
</feature>
<dbReference type="AlphaFoldDB" id="X0ZZB4"/>
<reference evidence="2" key="1">
    <citation type="journal article" date="2014" name="Front. Microbiol.">
        <title>High frequency of phylogenetically diverse reductive dehalogenase-homologous genes in deep subseafloor sedimentary metagenomes.</title>
        <authorList>
            <person name="Kawai M."/>
            <person name="Futagami T."/>
            <person name="Toyoda A."/>
            <person name="Takaki Y."/>
            <person name="Nishi S."/>
            <person name="Hori S."/>
            <person name="Arai W."/>
            <person name="Tsubouchi T."/>
            <person name="Morono Y."/>
            <person name="Uchiyama I."/>
            <person name="Ito T."/>
            <person name="Fujiyama A."/>
            <person name="Inagaki F."/>
            <person name="Takami H."/>
        </authorList>
    </citation>
    <scope>NUCLEOTIDE SEQUENCE</scope>
    <source>
        <strain evidence="2">Expedition CK06-06</strain>
    </source>
</reference>